<proteinExistence type="predicted"/>
<accession>A0A4R7BAH6</accession>
<gene>
    <name evidence="1" type="ORF">DFP86_104146</name>
</gene>
<comment type="caution">
    <text evidence="1">The sequence shown here is derived from an EMBL/GenBank/DDBJ whole genome shotgun (WGS) entry which is preliminary data.</text>
</comment>
<dbReference type="EMBL" id="SNZP01000004">
    <property type="protein sequence ID" value="TDR80647.1"/>
    <property type="molecule type" value="Genomic_DNA"/>
</dbReference>
<evidence type="ECO:0000313" key="2">
    <source>
        <dbReference type="Proteomes" id="UP000295611"/>
    </source>
</evidence>
<reference evidence="1 2" key="1">
    <citation type="submission" date="2019-03" db="EMBL/GenBank/DDBJ databases">
        <title>Genomic Encyclopedia of Type Strains, Phase III (KMG-III): the genomes of soil and plant-associated and newly described type strains.</title>
        <authorList>
            <person name="Whitman W."/>
        </authorList>
    </citation>
    <scope>NUCLEOTIDE SEQUENCE [LARGE SCALE GENOMIC DNA]</scope>
    <source>
        <strain evidence="1 2">CECT 8976</strain>
    </source>
</reference>
<organism evidence="1 2">
    <name type="scientific">Paludibacterium purpuratum</name>
    <dbReference type="NCBI Taxonomy" id="1144873"/>
    <lineage>
        <taxon>Bacteria</taxon>
        <taxon>Pseudomonadati</taxon>
        <taxon>Pseudomonadota</taxon>
        <taxon>Betaproteobacteria</taxon>
        <taxon>Neisseriales</taxon>
        <taxon>Chromobacteriaceae</taxon>
        <taxon>Paludibacterium</taxon>
    </lineage>
</organism>
<dbReference type="AlphaFoldDB" id="A0A4R7BAH6"/>
<keyword evidence="2" id="KW-1185">Reference proteome</keyword>
<evidence type="ECO:0000313" key="1">
    <source>
        <dbReference type="EMBL" id="TDR80647.1"/>
    </source>
</evidence>
<name>A0A4R7BAH6_9NEIS</name>
<dbReference type="Proteomes" id="UP000295611">
    <property type="component" value="Unassembled WGS sequence"/>
</dbReference>
<sequence length="383" mass="42195">MTNHDILAYAVATEAVARLRAGAAPWNSIFSASAYITASRAWPVPDFVLVDSTNSLTIAAEFKPPLQSKREYLTGLGQAIAYSKDFHYGLLILPEIADDGYPIARHVVDVLQQGSLAGIPVGVLSYAPATFSPHHPAFTEAHFFSPRSTAPSHLAHLDNSFYAKWREMSPQEVLLLLAFCYDEMRTPSSSSGTVRDRAFDLLWQEIQAGRVTHWAGGVRHYSAGTKTAVSKNYRNFLFHLGWTEADGALTKEGLDALHVGTLYGHSSRPFGDSIATAALTTGKHLILFNAISEFQDSLGSAFPNESDWLDQLESFLEVKGLLKRNPARGAAAIAGSARQFLKAEKQFWKNLELIIPRGSRVFHPSRGFIFNWSRITDLLQSSL</sequence>
<dbReference type="OrthoDB" id="9255488at2"/>
<protein>
    <submittedName>
        <fullName evidence="1">Uncharacterized protein</fullName>
    </submittedName>
</protein>
<dbReference type="RefSeq" id="WP_133679210.1">
    <property type="nucleotide sequence ID" value="NZ_SNZP01000004.1"/>
</dbReference>